<dbReference type="NCBIfam" id="TIGR03704">
    <property type="entry name" value="PrmC_rel_meth"/>
    <property type="match status" value="1"/>
</dbReference>
<dbReference type="EMBL" id="NGAF01000011">
    <property type="protein sequence ID" value="OXR43019.1"/>
    <property type="molecule type" value="Genomic_DNA"/>
</dbReference>
<dbReference type="InterPro" id="IPR029063">
    <property type="entry name" value="SAM-dependent_MTases_sf"/>
</dbReference>
<feature type="domain" description="Methyltransferase small" evidence="6">
    <location>
        <begin position="83"/>
        <end position="181"/>
    </location>
</feature>
<comment type="catalytic activity">
    <reaction evidence="5">
        <text>L-glutaminyl-[peptide chain release factor] + S-adenosyl-L-methionine = N(5)-methyl-L-glutaminyl-[peptide chain release factor] + S-adenosyl-L-homocysteine + H(+)</text>
        <dbReference type="Rhea" id="RHEA:42896"/>
        <dbReference type="Rhea" id="RHEA-COMP:10271"/>
        <dbReference type="Rhea" id="RHEA-COMP:10272"/>
        <dbReference type="ChEBI" id="CHEBI:15378"/>
        <dbReference type="ChEBI" id="CHEBI:30011"/>
        <dbReference type="ChEBI" id="CHEBI:57856"/>
        <dbReference type="ChEBI" id="CHEBI:59789"/>
        <dbReference type="ChEBI" id="CHEBI:61891"/>
        <dbReference type="EC" id="2.1.1.297"/>
    </reaction>
</comment>
<dbReference type="Pfam" id="PF05175">
    <property type="entry name" value="MTS"/>
    <property type="match status" value="1"/>
</dbReference>
<dbReference type="PANTHER" id="PTHR18895:SF74">
    <property type="entry name" value="MTRF1L RELEASE FACTOR GLUTAMINE METHYLTRANSFERASE"/>
    <property type="match status" value="1"/>
</dbReference>
<evidence type="ECO:0000256" key="4">
    <source>
        <dbReference type="ARBA" id="ARBA00022691"/>
    </source>
</evidence>
<keyword evidence="3 7" id="KW-0808">Transferase</keyword>
<dbReference type="EC" id="2.1.1.297" evidence="1"/>
<dbReference type="SUPFAM" id="SSF53335">
    <property type="entry name" value="S-adenosyl-L-methionine-dependent methyltransferases"/>
    <property type="match status" value="1"/>
</dbReference>
<dbReference type="InterPro" id="IPR022446">
    <property type="entry name" value="MeTrfrase_put"/>
</dbReference>
<dbReference type="InterPro" id="IPR050320">
    <property type="entry name" value="N5-glutamine_MTase"/>
</dbReference>
<accession>A0A231H2E1</accession>
<dbReference type="GO" id="GO:0102559">
    <property type="term" value="F:peptide chain release factor N(5)-glutamine methyltransferase activity"/>
    <property type="evidence" value="ECO:0007669"/>
    <property type="project" value="UniProtKB-EC"/>
</dbReference>
<evidence type="ECO:0000259" key="6">
    <source>
        <dbReference type="Pfam" id="PF05175"/>
    </source>
</evidence>
<dbReference type="InterPro" id="IPR007848">
    <property type="entry name" value="Small_mtfrase_dom"/>
</dbReference>
<dbReference type="InterPro" id="IPR004556">
    <property type="entry name" value="HemK-like"/>
</dbReference>
<evidence type="ECO:0000313" key="8">
    <source>
        <dbReference type="Proteomes" id="UP000215506"/>
    </source>
</evidence>
<dbReference type="CDD" id="cd02440">
    <property type="entry name" value="AdoMet_MTases"/>
    <property type="match status" value="1"/>
</dbReference>
<evidence type="ECO:0000256" key="1">
    <source>
        <dbReference type="ARBA" id="ARBA00012771"/>
    </source>
</evidence>
<evidence type="ECO:0000313" key="7">
    <source>
        <dbReference type="EMBL" id="OXR43019.1"/>
    </source>
</evidence>
<name>A0A231H2E1_9NOCA</name>
<evidence type="ECO:0000256" key="5">
    <source>
        <dbReference type="ARBA" id="ARBA00048391"/>
    </source>
</evidence>
<dbReference type="Gene3D" id="3.40.50.150">
    <property type="entry name" value="Vaccinia Virus protein VP39"/>
    <property type="match status" value="1"/>
</dbReference>
<evidence type="ECO:0000256" key="2">
    <source>
        <dbReference type="ARBA" id="ARBA00022603"/>
    </source>
</evidence>
<keyword evidence="2 7" id="KW-0489">Methyltransferase</keyword>
<reference evidence="7 8" key="1">
    <citation type="submission" date="2017-07" db="EMBL/GenBank/DDBJ databases">
        <title>First draft Genome Sequence of Nocardia cerradoensis isolated from human infection.</title>
        <authorList>
            <person name="Carrasco G."/>
        </authorList>
    </citation>
    <scope>NUCLEOTIDE SEQUENCE [LARGE SCALE GENOMIC DNA]</scope>
    <source>
        <strain evidence="7 8">CNM20130759</strain>
    </source>
</reference>
<organism evidence="7 8">
    <name type="scientific">Nocardia cerradoensis</name>
    <dbReference type="NCBI Taxonomy" id="85688"/>
    <lineage>
        <taxon>Bacteria</taxon>
        <taxon>Bacillati</taxon>
        <taxon>Actinomycetota</taxon>
        <taxon>Actinomycetes</taxon>
        <taxon>Mycobacteriales</taxon>
        <taxon>Nocardiaceae</taxon>
        <taxon>Nocardia</taxon>
    </lineage>
</organism>
<keyword evidence="4" id="KW-0949">S-adenosyl-L-methionine</keyword>
<gene>
    <name evidence="7" type="primary">prmC_1</name>
    <name evidence="7" type="ORF">B7C42_04905</name>
</gene>
<dbReference type="NCBIfam" id="TIGR00536">
    <property type="entry name" value="hemK_fam"/>
    <property type="match status" value="1"/>
</dbReference>
<protein>
    <recommendedName>
        <fullName evidence="1">peptide chain release factor N(5)-glutamine methyltransferase</fullName>
        <ecNumber evidence="1">2.1.1.297</ecNumber>
    </recommendedName>
</protein>
<evidence type="ECO:0000256" key="3">
    <source>
        <dbReference type="ARBA" id="ARBA00022679"/>
    </source>
</evidence>
<dbReference type="Proteomes" id="UP000215506">
    <property type="component" value="Unassembled WGS sequence"/>
</dbReference>
<dbReference type="GO" id="GO:0032259">
    <property type="term" value="P:methylation"/>
    <property type="evidence" value="ECO:0007669"/>
    <property type="project" value="UniProtKB-KW"/>
</dbReference>
<proteinExistence type="predicted"/>
<dbReference type="RefSeq" id="WP_083903942.1">
    <property type="nucleotide sequence ID" value="NZ_JAAXOR010000001.1"/>
</dbReference>
<dbReference type="PANTHER" id="PTHR18895">
    <property type="entry name" value="HEMK METHYLTRANSFERASE"/>
    <property type="match status" value="1"/>
</dbReference>
<keyword evidence="8" id="KW-1185">Reference proteome</keyword>
<sequence>MIDPESEESGTDAIVADLRRAGCVFAEEEAALLRQAASSSGELAALVARRIDGIPLEYLVGWADFRGVRVALDPGVFVPRQRTAFLIDEALERTAARPGDRRTVVDMCCGSGALGLAATTALRTGGVDVELVAADIDTVAVACARRNLEPLGAQVFQGDLFAALPGELVGRVDLLLANTPYVPTAMIARMPPEARDHEPRTALDGGEDGLDVLRRVADAAGRWLTVGGWMLVEIGTAQMDTATAIVAAAGLRPAIAESSDYGATVVCGTRTHAG</sequence>
<comment type="caution">
    <text evidence="7">The sequence shown here is derived from an EMBL/GenBank/DDBJ whole genome shotgun (WGS) entry which is preliminary data.</text>
</comment>
<dbReference type="AlphaFoldDB" id="A0A231H2E1"/>